<dbReference type="EMBL" id="BMOL01000004">
    <property type="protein sequence ID" value="GGL76938.1"/>
    <property type="molecule type" value="Genomic_DNA"/>
</dbReference>
<dbReference type="PANTHER" id="PTHR31503:SF22">
    <property type="entry name" value="VACUOLAR CALCIUM ION TRANSPORTER"/>
    <property type="match status" value="1"/>
</dbReference>
<dbReference type="Pfam" id="PF01699">
    <property type="entry name" value="Na_Ca_ex"/>
    <property type="match status" value="1"/>
</dbReference>
<evidence type="ECO:0000256" key="3">
    <source>
        <dbReference type="ARBA" id="ARBA00022692"/>
    </source>
</evidence>
<dbReference type="Proteomes" id="UP000639973">
    <property type="component" value="Unassembled WGS sequence"/>
</dbReference>
<sequence>MVRAVWVKLLLAFIPTSLLLAWVFHAPSLWIFAASVIAIIPLADLLRQGTEQIAARAGQTIGGLLNVTFRNLAELIIAIFVLLLALAFFFVTLRMEGEAAIRLPFAAPSAPASSLPVHARPPRL</sequence>
<comment type="caution">
    <text evidence="9">The sequence shown here is derived from an EMBL/GenBank/DDBJ whole genome shotgun (WGS) entry which is preliminary data.</text>
</comment>
<dbReference type="InterPro" id="IPR004713">
    <property type="entry name" value="CaH_exchang"/>
</dbReference>
<feature type="transmembrane region" description="Helical" evidence="7">
    <location>
        <begin position="75"/>
        <end position="93"/>
    </location>
</feature>
<evidence type="ECO:0000256" key="1">
    <source>
        <dbReference type="ARBA" id="ARBA00004127"/>
    </source>
</evidence>
<evidence type="ECO:0000313" key="10">
    <source>
        <dbReference type="Proteomes" id="UP000639973"/>
    </source>
</evidence>
<reference evidence="10" key="1">
    <citation type="journal article" date="2019" name="Int. J. Syst. Evol. Microbiol.">
        <title>The Global Catalogue of Microorganisms (GCM) 10K type strain sequencing project: providing services to taxonomists for standard genome sequencing and annotation.</title>
        <authorList>
            <consortium name="The Broad Institute Genomics Platform"/>
            <consortium name="The Broad Institute Genome Sequencing Center for Infectious Disease"/>
            <person name="Wu L."/>
            <person name="Ma J."/>
        </authorList>
    </citation>
    <scope>NUCLEOTIDE SEQUENCE [LARGE SCALE GENOMIC DNA]</scope>
    <source>
        <strain evidence="10">JCM 15442</strain>
    </source>
</reference>
<organism evidence="9 10">
    <name type="scientific">Deinococcus aerolatus</name>
    <dbReference type="NCBI Taxonomy" id="522487"/>
    <lineage>
        <taxon>Bacteria</taxon>
        <taxon>Thermotogati</taxon>
        <taxon>Deinococcota</taxon>
        <taxon>Deinococci</taxon>
        <taxon>Deinococcales</taxon>
        <taxon>Deinococcaceae</taxon>
        <taxon>Deinococcus</taxon>
    </lineage>
</organism>
<gene>
    <name evidence="9" type="ORF">GCM10010840_13670</name>
</gene>
<comment type="subcellular location">
    <subcellularLocation>
        <location evidence="1">Endomembrane system</location>
        <topology evidence="1">Multi-pass membrane protein</topology>
    </subcellularLocation>
</comment>
<keyword evidence="6 7" id="KW-0472">Membrane</keyword>
<evidence type="ECO:0000256" key="6">
    <source>
        <dbReference type="ARBA" id="ARBA00023136"/>
    </source>
</evidence>
<evidence type="ECO:0000259" key="8">
    <source>
        <dbReference type="Pfam" id="PF01699"/>
    </source>
</evidence>
<evidence type="ECO:0000256" key="5">
    <source>
        <dbReference type="ARBA" id="ARBA00023065"/>
    </source>
</evidence>
<keyword evidence="2" id="KW-0813">Transport</keyword>
<dbReference type="PANTHER" id="PTHR31503">
    <property type="entry name" value="VACUOLAR CALCIUM ION TRANSPORTER"/>
    <property type="match status" value="1"/>
</dbReference>
<keyword evidence="4 7" id="KW-1133">Transmembrane helix</keyword>
<keyword evidence="3 7" id="KW-0812">Transmembrane</keyword>
<evidence type="ECO:0000256" key="7">
    <source>
        <dbReference type="SAM" id="Phobius"/>
    </source>
</evidence>
<keyword evidence="10" id="KW-1185">Reference proteome</keyword>
<evidence type="ECO:0000313" key="9">
    <source>
        <dbReference type="EMBL" id="GGL76938.1"/>
    </source>
</evidence>
<dbReference type="InterPro" id="IPR004837">
    <property type="entry name" value="NaCa_Exmemb"/>
</dbReference>
<keyword evidence="5" id="KW-0406">Ion transport</keyword>
<feature type="domain" description="Sodium/calcium exchanger membrane region" evidence="8">
    <location>
        <begin position="28"/>
        <end position="83"/>
    </location>
</feature>
<protein>
    <recommendedName>
        <fullName evidence="8">Sodium/calcium exchanger membrane region domain-containing protein</fullName>
    </recommendedName>
</protein>
<accession>A0ABQ2G5T3</accession>
<evidence type="ECO:0000256" key="4">
    <source>
        <dbReference type="ARBA" id="ARBA00022989"/>
    </source>
</evidence>
<evidence type="ECO:0000256" key="2">
    <source>
        <dbReference type="ARBA" id="ARBA00022448"/>
    </source>
</evidence>
<proteinExistence type="predicted"/>
<name>A0ABQ2G5T3_9DEIO</name>